<dbReference type="InterPro" id="IPR007248">
    <property type="entry name" value="Mpv17_PMP22"/>
</dbReference>
<name>D7FZH5_ECTSI</name>
<dbReference type="InParanoid" id="D7FZH5"/>
<dbReference type="EMBL" id="FN649749">
    <property type="protein sequence ID" value="CBJ49285.1"/>
    <property type="molecule type" value="Genomic_DNA"/>
</dbReference>
<feature type="transmembrane region" description="Helical" evidence="6">
    <location>
        <begin position="224"/>
        <end position="244"/>
    </location>
</feature>
<protein>
    <submittedName>
        <fullName evidence="7">Uncharacterized protein</fullName>
    </submittedName>
</protein>
<gene>
    <name evidence="7" type="ORF">Esi_0371_0012</name>
</gene>
<proteinExistence type="inferred from homology"/>
<keyword evidence="8" id="KW-1185">Reference proteome</keyword>
<evidence type="ECO:0000256" key="1">
    <source>
        <dbReference type="ARBA" id="ARBA00004141"/>
    </source>
</evidence>
<reference evidence="7 8" key="1">
    <citation type="journal article" date="2010" name="Nature">
        <title>The Ectocarpus genome and the independent evolution of multicellularity in brown algae.</title>
        <authorList>
            <person name="Cock J.M."/>
            <person name="Sterck L."/>
            <person name="Rouze P."/>
            <person name="Scornet D."/>
            <person name="Allen A.E."/>
            <person name="Amoutzias G."/>
            <person name="Anthouard V."/>
            <person name="Artiguenave F."/>
            <person name="Aury J.M."/>
            <person name="Badger J.H."/>
            <person name="Beszteri B."/>
            <person name="Billiau K."/>
            <person name="Bonnet E."/>
            <person name="Bothwell J.H."/>
            <person name="Bowler C."/>
            <person name="Boyen C."/>
            <person name="Brownlee C."/>
            <person name="Carrano C.J."/>
            <person name="Charrier B."/>
            <person name="Cho G.Y."/>
            <person name="Coelho S.M."/>
            <person name="Collen J."/>
            <person name="Corre E."/>
            <person name="Da Silva C."/>
            <person name="Delage L."/>
            <person name="Delaroque N."/>
            <person name="Dittami S.M."/>
            <person name="Doulbeau S."/>
            <person name="Elias M."/>
            <person name="Farnham G."/>
            <person name="Gachon C.M."/>
            <person name="Gschloessl B."/>
            <person name="Heesch S."/>
            <person name="Jabbari K."/>
            <person name="Jubin C."/>
            <person name="Kawai H."/>
            <person name="Kimura K."/>
            <person name="Kloareg B."/>
            <person name="Kupper F.C."/>
            <person name="Lang D."/>
            <person name="Le Bail A."/>
            <person name="Leblanc C."/>
            <person name="Lerouge P."/>
            <person name="Lohr M."/>
            <person name="Lopez P.J."/>
            <person name="Martens C."/>
            <person name="Maumus F."/>
            <person name="Michel G."/>
            <person name="Miranda-Saavedra D."/>
            <person name="Morales J."/>
            <person name="Moreau H."/>
            <person name="Motomura T."/>
            <person name="Nagasato C."/>
            <person name="Napoli C.A."/>
            <person name="Nelson D.R."/>
            <person name="Nyvall-Collen P."/>
            <person name="Peters A.F."/>
            <person name="Pommier C."/>
            <person name="Potin P."/>
            <person name="Poulain J."/>
            <person name="Quesneville H."/>
            <person name="Read B."/>
            <person name="Rensing S.A."/>
            <person name="Ritter A."/>
            <person name="Rousvoal S."/>
            <person name="Samanta M."/>
            <person name="Samson G."/>
            <person name="Schroeder D.C."/>
            <person name="Segurens B."/>
            <person name="Strittmatter M."/>
            <person name="Tonon T."/>
            <person name="Tregear J.W."/>
            <person name="Valentin K."/>
            <person name="von Dassow P."/>
            <person name="Yamagishi T."/>
            <person name="Van de Peer Y."/>
            <person name="Wincker P."/>
        </authorList>
    </citation>
    <scope>NUCLEOTIDE SEQUENCE [LARGE SCALE GENOMIC DNA]</scope>
    <source>
        <strain evidence="8">Ec32 / CCAP1310/4</strain>
    </source>
</reference>
<dbReference type="STRING" id="2880.D7FZH5"/>
<comment type="similarity">
    <text evidence="2 6">Belongs to the peroxisomal membrane protein PXMP2/4 family.</text>
</comment>
<feature type="transmembrane region" description="Helical" evidence="6">
    <location>
        <begin position="103"/>
        <end position="125"/>
    </location>
</feature>
<evidence type="ECO:0000256" key="3">
    <source>
        <dbReference type="ARBA" id="ARBA00022692"/>
    </source>
</evidence>
<comment type="subcellular location">
    <subcellularLocation>
        <location evidence="1">Membrane</location>
        <topology evidence="1">Multi-pass membrane protein</topology>
    </subcellularLocation>
</comment>
<evidence type="ECO:0000256" key="4">
    <source>
        <dbReference type="ARBA" id="ARBA00022989"/>
    </source>
</evidence>
<dbReference type="EMBL" id="FN648566">
    <property type="protein sequence ID" value="CBJ49285.1"/>
    <property type="molecule type" value="Genomic_DNA"/>
</dbReference>
<dbReference type="Pfam" id="PF04117">
    <property type="entry name" value="Mpv17_PMP22"/>
    <property type="match status" value="1"/>
</dbReference>
<keyword evidence="5 6" id="KW-0472">Membrane</keyword>
<keyword evidence="3 6" id="KW-0812">Transmembrane</keyword>
<organism evidence="7 8">
    <name type="scientific">Ectocarpus siliculosus</name>
    <name type="common">Brown alga</name>
    <name type="synonym">Conferva siliculosa</name>
    <dbReference type="NCBI Taxonomy" id="2880"/>
    <lineage>
        <taxon>Eukaryota</taxon>
        <taxon>Sar</taxon>
        <taxon>Stramenopiles</taxon>
        <taxon>Ochrophyta</taxon>
        <taxon>PX clade</taxon>
        <taxon>Phaeophyceae</taxon>
        <taxon>Ectocarpales</taxon>
        <taxon>Ectocarpaceae</taxon>
        <taxon>Ectocarpus</taxon>
    </lineage>
</organism>
<sequence length="271" mass="29934">MSRPFSPATGRRLCRSGVAVRASRTALPKALQTRGGTIISSSSSSVVAEDNRRSARRRFSVVWGRYLNALNDQPLLTKALSSGVVSGTANIIEQTLSAAKFDWGGWVVFSLTGIVFKGMFLHYWYNILDRALACCTRWPSLPLLLRGVKSHGQVEGNAKGVTSRVPGKWGRVSFQGMVDTIIGATLLNCGYFAVHEIFSAITTGRLFPLPELGLRIVKKIASRYSVMMVANCRVWPPVVFLNFAFVPPDLRVLVSNFVAVFWGYLLSKWCR</sequence>
<dbReference type="OrthoDB" id="430207at2759"/>
<keyword evidence="4 6" id="KW-1133">Transmembrane helix</keyword>
<dbReference type="OMA" id="MITMHAN"/>
<dbReference type="AlphaFoldDB" id="D7FZH5"/>
<dbReference type="PANTHER" id="PTHR11266">
    <property type="entry name" value="PEROXISOMAL MEMBRANE PROTEIN 2, PXMP2 MPV17"/>
    <property type="match status" value="1"/>
</dbReference>
<evidence type="ECO:0000313" key="7">
    <source>
        <dbReference type="EMBL" id="CBJ49285.1"/>
    </source>
</evidence>
<accession>D7FZH5</accession>
<evidence type="ECO:0000256" key="6">
    <source>
        <dbReference type="RuleBase" id="RU363053"/>
    </source>
</evidence>
<dbReference type="PANTHER" id="PTHR11266:SF80">
    <property type="entry name" value="PEROXISOMAL MEMBRANE PROTEIN 2"/>
    <property type="match status" value="1"/>
</dbReference>
<dbReference type="Proteomes" id="UP000002630">
    <property type="component" value="Linkage Group LG24"/>
</dbReference>
<feature type="transmembrane region" description="Helical" evidence="6">
    <location>
        <begin position="250"/>
        <end position="267"/>
    </location>
</feature>
<dbReference type="GO" id="GO:0016020">
    <property type="term" value="C:membrane"/>
    <property type="evidence" value="ECO:0007669"/>
    <property type="project" value="UniProtKB-SubCell"/>
</dbReference>
<evidence type="ECO:0000313" key="8">
    <source>
        <dbReference type="Proteomes" id="UP000002630"/>
    </source>
</evidence>
<evidence type="ECO:0000256" key="5">
    <source>
        <dbReference type="ARBA" id="ARBA00023136"/>
    </source>
</evidence>
<evidence type="ECO:0000256" key="2">
    <source>
        <dbReference type="ARBA" id="ARBA00006824"/>
    </source>
</evidence>
<dbReference type="GO" id="GO:0005737">
    <property type="term" value="C:cytoplasm"/>
    <property type="evidence" value="ECO:0007669"/>
    <property type="project" value="TreeGrafter"/>
</dbReference>